<dbReference type="OrthoDB" id="9788959at2"/>
<dbReference type="PANTHER" id="PTHR46268:SF6">
    <property type="entry name" value="UNIVERSAL STRESS PROTEIN UP12"/>
    <property type="match status" value="1"/>
</dbReference>
<proteinExistence type="inferred from homology"/>
<dbReference type="Gene3D" id="3.40.50.620">
    <property type="entry name" value="HUPs"/>
    <property type="match status" value="2"/>
</dbReference>
<accession>A0A5C7BH22</accession>
<dbReference type="Pfam" id="PF00582">
    <property type="entry name" value="Usp"/>
    <property type="match status" value="2"/>
</dbReference>
<evidence type="ECO:0000313" key="3">
    <source>
        <dbReference type="EMBL" id="TXE18052.1"/>
    </source>
</evidence>
<keyword evidence="4" id="KW-1185">Reference proteome</keyword>
<dbReference type="InterPro" id="IPR014729">
    <property type="entry name" value="Rossmann-like_a/b/a_fold"/>
</dbReference>
<dbReference type="STRING" id="1123037.GCA_000425305_01745"/>
<evidence type="ECO:0000313" key="4">
    <source>
        <dbReference type="Proteomes" id="UP000321938"/>
    </source>
</evidence>
<reference evidence="3 4" key="1">
    <citation type="submission" date="2019-08" db="EMBL/GenBank/DDBJ databases">
        <title>Genome of Psychroserpens burtonensis ACAM 167.</title>
        <authorList>
            <person name="Bowman J.P."/>
        </authorList>
    </citation>
    <scope>NUCLEOTIDE SEQUENCE [LARGE SCALE GENOMIC DNA]</scope>
    <source>
        <strain evidence="3 4">ACAM 167</strain>
    </source>
</reference>
<dbReference type="InterPro" id="IPR006015">
    <property type="entry name" value="Universal_stress_UspA"/>
</dbReference>
<comment type="similarity">
    <text evidence="1">Belongs to the universal stress protein A family.</text>
</comment>
<feature type="domain" description="UspA" evidence="2">
    <location>
        <begin position="1"/>
        <end position="141"/>
    </location>
</feature>
<dbReference type="Proteomes" id="UP000321938">
    <property type="component" value="Unassembled WGS sequence"/>
</dbReference>
<dbReference type="RefSeq" id="WP_028871705.1">
    <property type="nucleotide sequence ID" value="NZ_VOSB01000009.1"/>
</dbReference>
<sequence length="274" mass="30767">MKKILVPTDFSTEAENALKVAAQIAKKHNSEIYLLHMLEIPMQEIDAVSTYTDVPEVMFFMKMAHQKFEDIMNSSYLDGLTVHEIVKPDGSFNGISEICKEHGITMIIMGSHGSNGIKEMFIGSNAEKAVRHSDVPVLVIKNEHDNFSIDDIVFASDFKNDNKETYRQATEFATTFDAKLHLLMVNTASNFTTTKKANDRINEFISDCSFQNFTLNIYNDESVEKGVLNFSKHIDADLIGISTHGRQGIAHFLNGSISEDLVNHANRPVITFKI</sequence>
<protein>
    <submittedName>
        <fullName evidence="3">Universal stress protein</fullName>
    </submittedName>
</protein>
<gene>
    <name evidence="3" type="ORF">ES692_07335</name>
</gene>
<dbReference type="InterPro" id="IPR006016">
    <property type="entry name" value="UspA"/>
</dbReference>
<dbReference type="CDD" id="cd00293">
    <property type="entry name" value="USP-like"/>
    <property type="match status" value="2"/>
</dbReference>
<organism evidence="3 4">
    <name type="scientific">Psychroserpens burtonensis</name>
    <dbReference type="NCBI Taxonomy" id="49278"/>
    <lineage>
        <taxon>Bacteria</taxon>
        <taxon>Pseudomonadati</taxon>
        <taxon>Bacteroidota</taxon>
        <taxon>Flavobacteriia</taxon>
        <taxon>Flavobacteriales</taxon>
        <taxon>Flavobacteriaceae</taxon>
        <taxon>Psychroserpens</taxon>
    </lineage>
</organism>
<name>A0A5C7BH22_9FLAO</name>
<dbReference type="AlphaFoldDB" id="A0A5C7BH22"/>
<dbReference type="PANTHER" id="PTHR46268">
    <property type="entry name" value="STRESS RESPONSE PROTEIN NHAX"/>
    <property type="match status" value="1"/>
</dbReference>
<evidence type="ECO:0000259" key="2">
    <source>
        <dbReference type="Pfam" id="PF00582"/>
    </source>
</evidence>
<evidence type="ECO:0000256" key="1">
    <source>
        <dbReference type="ARBA" id="ARBA00008791"/>
    </source>
</evidence>
<dbReference type="PRINTS" id="PR01438">
    <property type="entry name" value="UNVRSLSTRESS"/>
</dbReference>
<feature type="domain" description="UspA" evidence="2">
    <location>
        <begin position="223"/>
        <end position="272"/>
    </location>
</feature>
<comment type="caution">
    <text evidence="3">The sequence shown here is derived from an EMBL/GenBank/DDBJ whole genome shotgun (WGS) entry which is preliminary data.</text>
</comment>
<dbReference type="SUPFAM" id="SSF52402">
    <property type="entry name" value="Adenine nucleotide alpha hydrolases-like"/>
    <property type="match status" value="2"/>
</dbReference>
<dbReference type="EMBL" id="VOSB01000009">
    <property type="protein sequence ID" value="TXE18052.1"/>
    <property type="molecule type" value="Genomic_DNA"/>
</dbReference>